<dbReference type="Pfam" id="PF08699">
    <property type="entry name" value="ArgoL1"/>
    <property type="match status" value="1"/>
</dbReference>
<evidence type="ECO:0000259" key="1">
    <source>
        <dbReference type="SMART" id="SM01163"/>
    </source>
</evidence>
<dbReference type="AlphaFoldDB" id="A0A392PE40"/>
<name>A0A392PE40_9FABA</name>
<sequence>VGSNPDDATKRMRRQSRSKTFKVEISFVAKIPLKAITNAIQGQESEHYQEALRVLDIILRQNAAKQGCLLIRQSFFHENPRNITNIGGGVQSCRGFHSSFRVTQRGLSLNVDVSTTLLVKPGPLVDFLLENQNVQQPNFIDWSKVILYYYSIYK</sequence>
<dbReference type="EMBL" id="LXQA010074294">
    <property type="protein sequence ID" value="MCI09907.1"/>
    <property type="molecule type" value="Genomic_DNA"/>
</dbReference>
<dbReference type="InterPro" id="IPR014811">
    <property type="entry name" value="ArgoL1"/>
</dbReference>
<dbReference type="Proteomes" id="UP000265520">
    <property type="component" value="Unassembled WGS sequence"/>
</dbReference>
<feature type="non-terminal residue" evidence="2">
    <location>
        <position position="1"/>
    </location>
</feature>
<keyword evidence="3" id="KW-1185">Reference proteome</keyword>
<protein>
    <submittedName>
        <fullName evidence="2">Protein argonaute 4-like</fullName>
    </submittedName>
</protein>
<dbReference type="PANTHER" id="PTHR22891">
    <property type="entry name" value="EUKARYOTIC TRANSLATION INITIATION FACTOR 2C"/>
    <property type="match status" value="1"/>
</dbReference>
<proteinExistence type="predicted"/>
<evidence type="ECO:0000313" key="2">
    <source>
        <dbReference type="EMBL" id="MCI09907.1"/>
    </source>
</evidence>
<comment type="caution">
    <text evidence="2">The sequence shown here is derived from an EMBL/GenBank/DDBJ whole genome shotgun (WGS) entry which is preliminary data.</text>
</comment>
<evidence type="ECO:0000313" key="3">
    <source>
        <dbReference type="Proteomes" id="UP000265520"/>
    </source>
</evidence>
<reference evidence="2 3" key="1">
    <citation type="journal article" date="2018" name="Front. Plant Sci.">
        <title>Red Clover (Trifolium pratense) and Zigzag Clover (T. medium) - A Picture of Genomic Similarities and Differences.</title>
        <authorList>
            <person name="Dluhosova J."/>
            <person name="Istvanek J."/>
            <person name="Nedelnik J."/>
            <person name="Repkova J."/>
        </authorList>
    </citation>
    <scope>NUCLEOTIDE SEQUENCE [LARGE SCALE GENOMIC DNA]</scope>
    <source>
        <strain evidence="3">cv. 10/8</strain>
        <tissue evidence="2">Leaf</tissue>
    </source>
</reference>
<dbReference type="InterPro" id="IPR032474">
    <property type="entry name" value="Argonaute_N"/>
</dbReference>
<feature type="domain" description="Argonaute linker 1" evidence="1">
    <location>
        <begin position="69"/>
        <end position="121"/>
    </location>
</feature>
<dbReference type="Pfam" id="PF16486">
    <property type="entry name" value="ArgoN"/>
    <property type="match status" value="1"/>
</dbReference>
<dbReference type="InterPro" id="IPR036085">
    <property type="entry name" value="PAZ_dom_sf"/>
</dbReference>
<organism evidence="2 3">
    <name type="scientific">Trifolium medium</name>
    <dbReference type="NCBI Taxonomy" id="97028"/>
    <lineage>
        <taxon>Eukaryota</taxon>
        <taxon>Viridiplantae</taxon>
        <taxon>Streptophyta</taxon>
        <taxon>Embryophyta</taxon>
        <taxon>Tracheophyta</taxon>
        <taxon>Spermatophyta</taxon>
        <taxon>Magnoliopsida</taxon>
        <taxon>eudicotyledons</taxon>
        <taxon>Gunneridae</taxon>
        <taxon>Pentapetalae</taxon>
        <taxon>rosids</taxon>
        <taxon>fabids</taxon>
        <taxon>Fabales</taxon>
        <taxon>Fabaceae</taxon>
        <taxon>Papilionoideae</taxon>
        <taxon>50 kb inversion clade</taxon>
        <taxon>NPAAA clade</taxon>
        <taxon>Hologalegina</taxon>
        <taxon>IRL clade</taxon>
        <taxon>Trifolieae</taxon>
        <taxon>Trifolium</taxon>
    </lineage>
</organism>
<accession>A0A392PE40</accession>
<dbReference type="SUPFAM" id="SSF101690">
    <property type="entry name" value="PAZ domain"/>
    <property type="match status" value="1"/>
</dbReference>
<dbReference type="SMART" id="SM01163">
    <property type="entry name" value="DUF1785"/>
    <property type="match status" value="1"/>
</dbReference>